<dbReference type="Gene3D" id="3.40.50.300">
    <property type="entry name" value="P-loop containing nucleotide triphosphate hydrolases"/>
    <property type="match status" value="1"/>
</dbReference>
<dbReference type="EMBL" id="JAGQDD010000001">
    <property type="protein sequence ID" value="MBQ0928918.1"/>
    <property type="molecule type" value="Genomic_DNA"/>
</dbReference>
<dbReference type="InterPro" id="IPR027417">
    <property type="entry name" value="P-loop_NTPase"/>
</dbReference>
<reference evidence="4 5" key="1">
    <citation type="submission" date="2021-04" db="EMBL/GenBank/DDBJ databases">
        <title>The genome sequence of Ideonella sp. 3Y2.</title>
        <authorList>
            <person name="Liu Y."/>
        </authorList>
    </citation>
    <scope>NUCLEOTIDE SEQUENCE [LARGE SCALE GENOMIC DNA]</scope>
    <source>
        <strain evidence="4 5">3Y2</strain>
    </source>
</reference>
<evidence type="ECO:0000256" key="2">
    <source>
        <dbReference type="ARBA" id="ARBA00022840"/>
    </source>
</evidence>
<dbReference type="RefSeq" id="WP_210851035.1">
    <property type="nucleotide sequence ID" value="NZ_JAGQDD010000001.1"/>
</dbReference>
<gene>
    <name evidence="4" type="ORF">KAK03_00370</name>
</gene>
<dbReference type="PANTHER" id="PTHR43158:SF2">
    <property type="entry name" value="SKFA PEPTIDE EXPORT ATP-BINDING PROTEIN SKFE"/>
    <property type="match status" value="1"/>
</dbReference>
<dbReference type="Pfam" id="PF00005">
    <property type="entry name" value="ABC_tran"/>
    <property type="match status" value="1"/>
</dbReference>
<evidence type="ECO:0000256" key="1">
    <source>
        <dbReference type="ARBA" id="ARBA00022741"/>
    </source>
</evidence>
<dbReference type="GO" id="GO:0005524">
    <property type="term" value="F:ATP binding"/>
    <property type="evidence" value="ECO:0007669"/>
    <property type="project" value="UniProtKB-KW"/>
</dbReference>
<dbReference type="GO" id="GO:0016887">
    <property type="term" value="F:ATP hydrolysis activity"/>
    <property type="evidence" value="ECO:0007669"/>
    <property type="project" value="InterPro"/>
</dbReference>
<dbReference type="Proteomes" id="UP000676246">
    <property type="component" value="Unassembled WGS sequence"/>
</dbReference>
<dbReference type="InterPro" id="IPR003439">
    <property type="entry name" value="ABC_transporter-like_ATP-bd"/>
</dbReference>
<keyword evidence="1" id="KW-0547">Nucleotide-binding</keyword>
<evidence type="ECO:0000313" key="4">
    <source>
        <dbReference type="EMBL" id="MBQ0928918.1"/>
    </source>
</evidence>
<keyword evidence="5" id="KW-1185">Reference proteome</keyword>
<keyword evidence="2 4" id="KW-0067">ATP-binding</keyword>
<sequence length="193" mass="20382">MTTRLRLVDCCLGPLQGLTAELCPGLSAITGGEGRGKTLLLRLLAGEVAPAQGRIERQHGPVWYAPTDDPADDAVVATDWLAARRAAHPGWDASVAAELAQALGLDEHLPKPLYMLSRGSRRKLGLLGAAASGADLVLLDQPWAALDARSCRLVDDLLSEAAQSERSAWVVADYLLPPGLDGVPLAQHWGLGD</sequence>
<name>A0A940Y567_9BURK</name>
<protein>
    <submittedName>
        <fullName evidence="4">ATP-binding cassette domain-containing protein</fullName>
    </submittedName>
</protein>
<accession>A0A940Y567</accession>
<feature type="domain" description="ABC transporter" evidence="3">
    <location>
        <begin position="27"/>
        <end position="143"/>
    </location>
</feature>
<evidence type="ECO:0000259" key="3">
    <source>
        <dbReference type="Pfam" id="PF00005"/>
    </source>
</evidence>
<dbReference type="PANTHER" id="PTHR43158">
    <property type="entry name" value="SKFA PEPTIDE EXPORT ATP-BINDING PROTEIN SKFE"/>
    <property type="match status" value="1"/>
</dbReference>
<organism evidence="4 5">
    <name type="scientific">Ideonella alba</name>
    <dbReference type="NCBI Taxonomy" id="2824118"/>
    <lineage>
        <taxon>Bacteria</taxon>
        <taxon>Pseudomonadati</taxon>
        <taxon>Pseudomonadota</taxon>
        <taxon>Betaproteobacteria</taxon>
        <taxon>Burkholderiales</taxon>
        <taxon>Sphaerotilaceae</taxon>
        <taxon>Ideonella</taxon>
    </lineage>
</organism>
<evidence type="ECO:0000313" key="5">
    <source>
        <dbReference type="Proteomes" id="UP000676246"/>
    </source>
</evidence>
<proteinExistence type="predicted"/>
<dbReference type="SUPFAM" id="SSF52540">
    <property type="entry name" value="P-loop containing nucleoside triphosphate hydrolases"/>
    <property type="match status" value="1"/>
</dbReference>
<dbReference type="AlphaFoldDB" id="A0A940Y567"/>
<comment type="caution">
    <text evidence="4">The sequence shown here is derived from an EMBL/GenBank/DDBJ whole genome shotgun (WGS) entry which is preliminary data.</text>
</comment>